<evidence type="ECO:0000313" key="6">
    <source>
        <dbReference type="EMBL" id="PTB48743.1"/>
    </source>
</evidence>
<organism evidence="6 7">
    <name type="scientific">Trichoderma harzianum CBS 226.95</name>
    <dbReference type="NCBI Taxonomy" id="983964"/>
    <lineage>
        <taxon>Eukaryota</taxon>
        <taxon>Fungi</taxon>
        <taxon>Dikarya</taxon>
        <taxon>Ascomycota</taxon>
        <taxon>Pezizomycotina</taxon>
        <taxon>Sordariomycetes</taxon>
        <taxon>Hypocreomycetidae</taxon>
        <taxon>Hypocreales</taxon>
        <taxon>Hypocreaceae</taxon>
        <taxon>Trichoderma</taxon>
    </lineage>
</organism>
<keyword evidence="7" id="KW-1185">Reference proteome</keyword>
<name>A0A2T3ZVI8_TRIHA</name>
<keyword evidence="5" id="KW-0456">Lyase</keyword>
<dbReference type="InterPro" id="IPR001765">
    <property type="entry name" value="Carbonic_anhydrase"/>
</dbReference>
<dbReference type="GO" id="GO:0004089">
    <property type="term" value="F:carbonate dehydratase activity"/>
    <property type="evidence" value="ECO:0007669"/>
    <property type="project" value="UniProtKB-UniRule"/>
</dbReference>
<evidence type="ECO:0000256" key="2">
    <source>
        <dbReference type="ARBA" id="ARBA00022723"/>
    </source>
</evidence>
<dbReference type="PANTHER" id="PTHR43175">
    <property type="entry name" value="CARBONIC ANHYDRASE"/>
    <property type="match status" value="1"/>
</dbReference>
<keyword evidence="3 4" id="KW-0862">Zinc</keyword>
<dbReference type="GeneID" id="36629795"/>
<comment type="cofactor">
    <cofactor evidence="4">
        <name>Zn(2+)</name>
        <dbReference type="ChEBI" id="CHEBI:29105"/>
    </cofactor>
    <text evidence="4">Binds 1 zinc ion per subunit.</text>
</comment>
<keyword evidence="2 4" id="KW-0479">Metal-binding</keyword>
<sequence length="197" mass="22166">MANHHFGNMDGKPANYKPAYRPTVEELLQRNKEYAATVHKPWPDLGELLEWTSPSTIVIACSDPRCDPQQFMQGRRGEIAAIRNLGGQVEISIVDIATLDSEFQFKELVIVHHTNCGVQSLTADGVSEYLKENLPSATKEELAAFPITLFSDMEEGIRHDLEVVRKSPYIRKELKESARGFIFDIRTGLLTPVVQDI</sequence>
<evidence type="ECO:0000313" key="7">
    <source>
        <dbReference type="Proteomes" id="UP000241690"/>
    </source>
</evidence>
<protein>
    <recommendedName>
        <fullName evidence="5">Carbonic anhydrase</fullName>
        <ecNumber evidence="5">4.2.1.1</ecNumber>
    </recommendedName>
    <alternativeName>
        <fullName evidence="5">Carbonate dehydratase</fullName>
    </alternativeName>
</protein>
<feature type="binding site" evidence="4">
    <location>
        <position position="63"/>
    </location>
    <ligand>
        <name>Zn(2+)</name>
        <dbReference type="ChEBI" id="CHEBI:29105"/>
    </ligand>
</feature>
<evidence type="ECO:0000256" key="1">
    <source>
        <dbReference type="ARBA" id="ARBA00006217"/>
    </source>
</evidence>
<comment type="catalytic activity">
    <reaction evidence="5">
        <text>hydrogencarbonate + H(+) = CO2 + H2O</text>
        <dbReference type="Rhea" id="RHEA:10748"/>
        <dbReference type="ChEBI" id="CHEBI:15377"/>
        <dbReference type="ChEBI" id="CHEBI:15378"/>
        <dbReference type="ChEBI" id="CHEBI:16526"/>
        <dbReference type="ChEBI" id="CHEBI:17544"/>
        <dbReference type="EC" id="4.2.1.1"/>
    </reaction>
</comment>
<feature type="binding site" evidence="4">
    <location>
        <position position="113"/>
    </location>
    <ligand>
        <name>Zn(2+)</name>
        <dbReference type="ChEBI" id="CHEBI:29105"/>
    </ligand>
</feature>
<dbReference type="Pfam" id="PF00484">
    <property type="entry name" value="Pro_CA"/>
    <property type="match status" value="1"/>
</dbReference>
<evidence type="ECO:0000256" key="5">
    <source>
        <dbReference type="RuleBase" id="RU003956"/>
    </source>
</evidence>
<proteinExistence type="inferred from homology"/>
<feature type="binding site" evidence="4">
    <location>
        <position position="61"/>
    </location>
    <ligand>
        <name>Zn(2+)</name>
        <dbReference type="ChEBI" id="CHEBI:29105"/>
    </ligand>
</feature>
<dbReference type="PANTHER" id="PTHR43175:SF3">
    <property type="entry name" value="CARBON DISULFIDE HYDROLASE"/>
    <property type="match status" value="1"/>
</dbReference>
<comment type="similarity">
    <text evidence="1 5">Belongs to the beta-class carbonic anhydrase family.</text>
</comment>
<dbReference type="Proteomes" id="UP000241690">
    <property type="component" value="Unassembled WGS sequence"/>
</dbReference>
<accession>A0A2T3ZVI8</accession>
<evidence type="ECO:0000256" key="4">
    <source>
        <dbReference type="PIRSR" id="PIRSR601765-1"/>
    </source>
</evidence>
<dbReference type="InterPro" id="IPR036874">
    <property type="entry name" value="Carbonic_anhydrase_sf"/>
</dbReference>
<evidence type="ECO:0000256" key="3">
    <source>
        <dbReference type="ARBA" id="ARBA00022833"/>
    </source>
</evidence>
<dbReference type="Gene3D" id="3.40.1050.10">
    <property type="entry name" value="Carbonic anhydrase"/>
    <property type="match status" value="1"/>
</dbReference>
<dbReference type="GO" id="GO:0008270">
    <property type="term" value="F:zinc ion binding"/>
    <property type="evidence" value="ECO:0007669"/>
    <property type="project" value="UniProtKB-UniRule"/>
</dbReference>
<reference evidence="6 7" key="1">
    <citation type="submission" date="2016-07" db="EMBL/GenBank/DDBJ databases">
        <title>Multiple horizontal gene transfer events from other fungi enriched the ability of initially mycotrophic Trichoderma (Ascomycota) to feed on dead plant biomass.</title>
        <authorList>
            <consortium name="DOE Joint Genome Institute"/>
            <person name="Aerts A."/>
            <person name="Atanasova L."/>
            <person name="Chenthamara K."/>
            <person name="Zhang J."/>
            <person name="Grujic M."/>
            <person name="Henrissat B."/>
            <person name="Kuo A."/>
            <person name="Salamov A."/>
            <person name="Lipzen A."/>
            <person name="Labutti K."/>
            <person name="Barry K."/>
            <person name="Miao Y."/>
            <person name="Rahimi M.J."/>
            <person name="Shen Q."/>
            <person name="Grigoriev I.V."/>
            <person name="Kubicek C.P."/>
            <person name="Druzhinina I.S."/>
        </authorList>
    </citation>
    <scope>NUCLEOTIDE SEQUENCE [LARGE SCALE GENOMIC DNA]</scope>
    <source>
        <strain evidence="6 7">CBS 226.95</strain>
    </source>
</reference>
<gene>
    <name evidence="6" type="ORF">M431DRAFT_546471</name>
</gene>
<dbReference type="STRING" id="983964.A0A2T3ZVI8"/>
<dbReference type="EMBL" id="KZ679697">
    <property type="protein sequence ID" value="PTB48743.1"/>
    <property type="molecule type" value="Genomic_DNA"/>
</dbReference>
<dbReference type="SMART" id="SM00947">
    <property type="entry name" value="Pro_CA"/>
    <property type="match status" value="1"/>
</dbReference>
<dbReference type="AlphaFoldDB" id="A0A2T3ZVI8"/>
<dbReference type="RefSeq" id="XP_024768420.1">
    <property type="nucleotide sequence ID" value="XM_024921215.1"/>
</dbReference>
<comment type="function">
    <text evidence="5">Reversible hydration of carbon dioxide.</text>
</comment>
<feature type="binding site" evidence="4">
    <location>
        <position position="116"/>
    </location>
    <ligand>
        <name>Zn(2+)</name>
        <dbReference type="ChEBI" id="CHEBI:29105"/>
    </ligand>
</feature>
<dbReference type="EC" id="4.2.1.1" evidence="5"/>
<dbReference type="SUPFAM" id="SSF53056">
    <property type="entry name" value="beta-carbonic anhydrase, cab"/>
    <property type="match status" value="1"/>
</dbReference>